<feature type="transmembrane region" description="Helical" evidence="3">
    <location>
        <begin position="6"/>
        <end position="22"/>
    </location>
</feature>
<accession>A0A0B9G1B2</accession>
<dbReference type="SUPFAM" id="SSF48452">
    <property type="entry name" value="TPR-like"/>
    <property type="match status" value="1"/>
</dbReference>
<evidence type="ECO:0000313" key="5">
    <source>
        <dbReference type="EMBL" id="KHT62484.1"/>
    </source>
</evidence>
<evidence type="ECO:0000256" key="2">
    <source>
        <dbReference type="SAM" id="MobiDB-lite"/>
    </source>
</evidence>
<dbReference type="PROSITE" id="PS50005">
    <property type="entry name" value="TPR"/>
    <property type="match status" value="1"/>
</dbReference>
<dbReference type="Gene3D" id="1.25.40.10">
    <property type="entry name" value="Tetratricopeptide repeat domain"/>
    <property type="match status" value="1"/>
</dbReference>
<reference evidence="5 6" key="1">
    <citation type="submission" date="2014-12" db="EMBL/GenBank/DDBJ databases">
        <title>Genome sequencing of Photobacterium gaetbulicola AD005a.</title>
        <authorList>
            <person name="Adrian T.G.S."/>
            <person name="Chan K.G."/>
        </authorList>
    </citation>
    <scope>NUCLEOTIDE SEQUENCE [LARGE SCALE GENOMIC DNA]</scope>
    <source>
        <strain evidence="5 6">AD005a</strain>
    </source>
</reference>
<keyword evidence="3" id="KW-0472">Membrane</keyword>
<dbReference type="Pfam" id="PF13519">
    <property type="entry name" value="VWA_2"/>
    <property type="match status" value="1"/>
</dbReference>
<feature type="region of interest" description="Disordered" evidence="2">
    <location>
        <begin position="445"/>
        <end position="564"/>
    </location>
</feature>
<dbReference type="SUPFAM" id="SSF53300">
    <property type="entry name" value="vWA-like"/>
    <property type="match status" value="1"/>
</dbReference>
<keyword evidence="1" id="KW-0802">TPR repeat</keyword>
<proteinExistence type="predicted"/>
<dbReference type="EMBL" id="JWLZ01000176">
    <property type="protein sequence ID" value="KHT62484.1"/>
    <property type="molecule type" value="Genomic_DNA"/>
</dbReference>
<protein>
    <recommendedName>
        <fullName evidence="4">VWFA domain-containing protein</fullName>
    </recommendedName>
</protein>
<evidence type="ECO:0000313" key="6">
    <source>
        <dbReference type="Proteomes" id="UP000031278"/>
    </source>
</evidence>
<feature type="transmembrane region" description="Helical" evidence="3">
    <location>
        <begin position="47"/>
        <end position="67"/>
    </location>
</feature>
<sequence>MVNFFSPLWLLGLLLAPAFLWLKYHRQQQSLIAPHLQQEHFYSRNRFSCWVTLAWVIAMVAMAGPHWREQDRPRSELERARVIVMDMSHSMYGQDIAPSRFQQAFYKVTDLINLVDEGYTGVVAYSNTGYTISPLTHDNNTVLTQIEHLSPDVLPTIGKNAAKGVAEAIRLLEQTRFGYGDILLVTSGISDKEKTDIATLLADTPYSLSTYAISTTQGAPVVDHNGKALLGSDGQPVISHLVPERLRALSAQTDGISVTYQHSQQDIEQLYTYLAKMRSIEELSEQTGGLSSQFINDGYWLLWPLAGMLLLAFRRGVIWSLGLVLLIPPSPAEASGLSQLWNNADRQGYQQYQQQNYQEAASLFADPAWRGVVLYEAGDYQGAIEAFSQVTDSSSDYNLGNALAKAGRLEEALIKYREVIASNPGHQGAMFNLSLVEGALQALENQDRETQEQSGEAGDDGNSDEEESGDSDGDEERDDTGSDDNSGGEDNLESDPDTENVPEQQGESDSTGSTDSQGNQSENPQFSPDSGGDFHPPQQQSGESGEYDADEFTAGATDVDFGTPTEEDIEAIRHQLSELGEINPVLNRLTQIQDDRTLLLRNLLLLQAEWNEPAEQTEVEW</sequence>
<dbReference type="InterPro" id="IPR002035">
    <property type="entry name" value="VWF_A"/>
</dbReference>
<keyword evidence="3" id="KW-0812">Transmembrane</keyword>
<comment type="caution">
    <text evidence="5">The sequence shown here is derived from an EMBL/GenBank/DDBJ whole genome shotgun (WGS) entry which is preliminary data.</text>
</comment>
<dbReference type="InterPro" id="IPR011990">
    <property type="entry name" value="TPR-like_helical_dom_sf"/>
</dbReference>
<dbReference type="Proteomes" id="UP000031278">
    <property type="component" value="Unassembled WGS sequence"/>
</dbReference>
<dbReference type="AlphaFoldDB" id="A0A0B9G1B2"/>
<dbReference type="InterPro" id="IPR050768">
    <property type="entry name" value="UPF0353/GerABKA_families"/>
</dbReference>
<dbReference type="PANTHER" id="PTHR22550">
    <property type="entry name" value="SPORE GERMINATION PROTEIN"/>
    <property type="match status" value="1"/>
</dbReference>
<dbReference type="PROSITE" id="PS50234">
    <property type="entry name" value="VWFA"/>
    <property type="match status" value="1"/>
</dbReference>
<dbReference type="RefSeq" id="WP_039464826.1">
    <property type="nucleotide sequence ID" value="NZ_JWLZ01000176.1"/>
</dbReference>
<feature type="compositionally biased region" description="Polar residues" evidence="2">
    <location>
        <begin position="501"/>
        <end position="528"/>
    </location>
</feature>
<dbReference type="InterPro" id="IPR019734">
    <property type="entry name" value="TPR_rpt"/>
</dbReference>
<keyword evidence="3" id="KW-1133">Transmembrane helix</keyword>
<organism evidence="5 6">
    <name type="scientific">Photobacterium gaetbulicola</name>
    <dbReference type="NCBI Taxonomy" id="1295392"/>
    <lineage>
        <taxon>Bacteria</taxon>
        <taxon>Pseudomonadati</taxon>
        <taxon>Pseudomonadota</taxon>
        <taxon>Gammaproteobacteria</taxon>
        <taxon>Vibrionales</taxon>
        <taxon>Vibrionaceae</taxon>
        <taxon>Photobacterium</taxon>
    </lineage>
</organism>
<feature type="domain" description="VWFA" evidence="4">
    <location>
        <begin position="80"/>
        <end position="277"/>
    </location>
</feature>
<name>A0A0B9G1B2_9GAMM</name>
<gene>
    <name evidence="5" type="ORF">RJ45_16815</name>
</gene>
<dbReference type="Gene3D" id="3.40.50.410">
    <property type="entry name" value="von Willebrand factor, type A domain"/>
    <property type="match status" value="1"/>
</dbReference>
<feature type="repeat" description="TPR" evidence="1">
    <location>
        <begin position="393"/>
        <end position="426"/>
    </location>
</feature>
<evidence type="ECO:0000256" key="3">
    <source>
        <dbReference type="SAM" id="Phobius"/>
    </source>
</evidence>
<dbReference type="PANTHER" id="PTHR22550:SF14">
    <property type="entry name" value="VWFA DOMAIN-CONTAINING PROTEIN"/>
    <property type="match status" value="1"/>
</dbReference>
<evidence type="ECO:0000259" key="4">
    <source>
        <dbReference type="PROSITE" id="PS50234"/>
    </source>
</evidence>
<evidence type="ECO:0000256" key="1">
    <source>
        <dbReference type="PROSITE-ProRule" id="PRU00339"/>
    </source>
</evidence>
<dbReference type="Pfam" id="PF13432">
    <property type="entry name" value="TPR_16"/>
    <property type="match status" value="1"/>
</dbReference>
<dbReference type="InterPro" id="IPR036465">
    <property type="entry name" value="vWFA_dom_sf"/>
</dbReference>
<dbReference type="CDD" id="cd00198">
    <property type="entry name" value="vWFA"/>
    <property type="match status" value="1"/>
</dbReference>
<feature type="compositionally biased region" description="Acidic residues" evidence="2">
    <location>
        <begin position="457"/>
        <end position="500"/>
    </location>
</feature>